<reference evidence="2 3" key="1">
    <citation type="journal article" date="2024" name="Front. Microbiol.">
        <title>Transcriptomic insights into the dominance of two phototrophs throughout the water column of a tropical hypersaline-alkaline crater lake (Dziani Dzaha, Mayotte).</title>
        <authorList>
            <person name="Duperron S."/>
            <person name="Halary S."/>
            <person name="Bouly J.-P."/>
            <person name="Roussel T."/>
            <person name="Hugoni M."/>
            <person name="Bruto M."/>
            <person name="Oger P."/>
            <person name="Duval C."/>
            <person name="Woo A."/>
            <person name="Jezequiel D."/>
            <person name="Ader M."/>
            <person name="Leboulanger C."/>
            <person name="Agogue H."/>
            <person name="Grossi V."/>
            <person name="Trousselier M."/>
            <person name="Bernard C."/>
        </authorList>
    </citation>
    <scope>NUCLEOTIDE SEQUENCE [LARGE SCALE GENOMIC DNA]</scope>
    <source>
        <strain evidence="2 3">PMC 851.14</strain>
    </source>
</reference>
<proteinExistence type="predicted"/>
<protein>
    <submittedName>
        <fullName evidence="2">DUF4435 domain-containing protein</fullName>
    </submittedName>
</protein>
<dbReference type="Pfam" id="PF14491">
    <property type="entry name" value="DUF4435"/>
    <property type="match status" value="1"/>
</dbReference>
<sequence length="210" mass="23723">MRSTFKCTFLLVEGHTDRIFYNWLIDKSVCQSVIIAGKPSNKQLVIDVLQKLENSDFPGVVAIVDADFDHLIDDLPSYSSNLLRTDTHDLETMLLNSLAFNKVLDEFGSESKISSFPGDIREVLLAAGKPVGYWRWISQTEGLNLTFQAIDFSKFVDKNQIKIAYKKLIDVVKNKSQKSYLSTPDIISKITNLNSQSDDPWQICCGHDLV</sequence>
<dbReference type="Proteomes" id="UP001387447">
    <property type="component" value="Unassembled WGS sequence"/>
</dbReference>
<dbReference type="RefSeq" id="WP_006624122.1">
    <property type="nucleotide sequence ID" value="NZ_JBBWYZ010000024.1"/>
</dbReference>
<gene>
    <name evidence="2" type="ORF">AAEJ74_23820</name>
</gene>
<evidence type="ECO:0000259" key="1">
    <source>
        <dbReference type="Pfam" id="PF14491"/>
    </source>
</evidence>
<accession>A0ABU9ERQ1</accession>
<dbReference type="EMBL" id="JBBWYZ010000024">
    <property type="protein sequence ID" value="MEK9514597.1"/>
    <property type="molecule type" value="Genomic_DNA"/>
</dbReference>
<organism evidence="2 3">
    <name type="scientific">Limnospira fusiformis PMC 851.14</name>
    <dbReference type="NCBI Taxonomy" id="2219512"/>
    <lineage>
        <taxon>Bacteria</taxon>
        <taxon>Bacillati</taxon>
        <taxon>Cyanobacteriota</taxon>
        <taxon>Cyanophyceae</taxon>
        <taxon>Oscillatoriophycideae</taxon>
        <taxon>Oscillatoriales</taxon>
        <taxon>Sirenicapillariaceae</taxon>
        <taxon>Limnospira</taxon>
    </lineage>
</organism>
<evidence type="ECO:0000313" key="2">
    <source>
        <dbReference type="EMBL" id="MEK9514597.1"/>
    </source>
</evidence>
<name>A0ABU9ERQ1_LIMFS</name>
<dbReference type="InterPro" id="IPR029492">
    <property type="entry name" value="DUF4435"/>
</dbReference>
<feature type="domain" description="DUF4435" evidence="1">
    <location>
        <begin position="9"/>
        <end position="209"/>
    </location>
</feature>
<comment type="caution">
    <text evidence="2">The sequence shown here is derived from an EMBL/GenBank/DDBJ whole genome shotgun (WGS) entry which is preliminary data.</text>
</comment>
<keyword evidence="3" id="KW-1185">Reference proteome</keyword>
<evidence type="ECO:0000313" key="3">
    <source>
        <dbReference type="Proteomes" id="UP001387447"/>
    </source>
</evidence>